<dbReference type="VEuPathDB" id="FungiDB:PEXP_108960"/>
<dbReference type="GO" id="GO:0022857">
    <property type="term" value="F:transmembrane transporter activity"/>
    <property type="evidence" value="ECO:0007669"/>
    <property type="project" value="UniProtKB-ARBA"/>
</dbReference>
<organism evidence="7 8">
    <name type="scientific">Penicillium expansum</name>
    <name type="common">Blue mold rot fungus</name>
    <dbReference type="NCBI Taxonomy" id="27334"/>
    <lineage>
        <taxon>Eukaryota</taxon>
        <taxon>Fungi</taxon>
        <taxon>Dikarya</taxon>
        <taxon>Ascomycota</taxon>
        <taxon>Pezizomycotina</taxon>
        <taxon>Eurotiomycetes</taxon>
        <taxon>Eurotiomycetidae</taxon>
        <taxon>Eurotiales</taxon>
        <taxon>Aspergillaceae</taxon>
        <taxon>Penicillium</taxon>
    </lineage>
</organism>
<dbReference type="PANTHER" id="PTHR45649:SF11">
    <property type="entry name" value="TRANSPORTER, PUTATIVE (EUROFUNG)-RELATED"/>
    <property type="match status" value="1"/>
</dbReference>
<evidence type="ECO:0000256" key="5">
    <source>
        <dbReference type="ARBA" id="ARBA00023136"/>
    </source>
</evidence>
<dbReference type="GeneID" id="27680300"/>
<dbReference type="Proteomes" id="UP000030143">
    <property type="component" value="Unassembled WGS sequence"/>
</dbReference>
<comment type="subcellular location">
    <subcellularLocation>
        <location evidence="1">Membrane</location>
        <topology evidence="1">Multi-pass membrane protein</topology>
    </subcellularLocation>
</comment>
<dbReference type="HOGENOM" id="CLU_1215143_0_0_1"/>
<dbReference type="STRING" id="27334.A0A0A2JMP8"/>
<dbReference type="PANTHER" id="PTHR45649">
    <property type="entry name" value="AMINO-ACID PERMEASE BAT1"/>
    <property type="match status" value="1"/>
</dbReference>
<sequence>MSQTETKLTKDEPIQSDSQSIQLGVQSDILKFDDDDAVLRANGHDAIMPRQFNWVSALGLGFSITNSWVGYLSCFGQNLTYGGAQTCIFSLIVAFFAQGIVTVGLGELGCSGISLSALVINGIVNFWNPSYVANQWQTYLTYVGVSFVSLLPVFFASKVAIMTQITLFLSLAGYLIFFIVSIAMHTEQQPGSFLVQSGLGNSGWNDGTAWMLSISNAMYAFGGTDGGE</sequence>
<gene>
    <name evidence="7" type="ORF">PEX2_076100</name>
</gene>
<evidence type="ECO:0000256" key="4">
    <source>
        <dbReference type="ARBA" id="ARBA00022989"/>
    </source>
</evidence>
<evidence type="ECO:0000313" key="7">
    <source>
        <dbReference type="EMBL" id="KGO56657.1"/>
    </source>
</evidence>
<evidence type="ECO:0000256" key="2">
    <source>
        <dbReference type="ARBA" id="ARBA00022448"/>
    </source>
</evidence>
<accession>A0A0A2JMP8</accession>
<proteinExistence type="predicted"/>
<feature type="transmembrane region" description="Helical" evidence="6">
    <location>
        <begin position="83"/>
        <end position="101"/>
    </location>
</feature>
<dbReference type="RefSeq" id="XP_016598363.1">
    <property type="nucleotide sequence ID" value="XM_016744880.1"/>
</dbReference>
<keyword evidence="5 6" id="KW-0472">Membrane</keyword>
<protein>
    <submittedName>
        <fullName evidence="7">Amino acid/polyamine transporter I</fullName>
    </submittedName>
</protein>
<keyword evidence="8" id="KW-1185">Reference proteome</keyword>
<evidence type="ECO:0000256" key="6">
    <source>
        <dbReference type="SAM" id="Phobius"/>
    </source>
</evidence>
<dbReference type="EMBL" id="JQFZ01000161">
    <property type="protein sequence ID" value="KGO56657.1"/>
    <property type="molecule type" value="Genomic_DNA"/>
</dbReference>
<name>A0A0A2JMP8_PENEN</name>
<reference evidence="7 8" key="1">
    <citation type="journal article" date="2015" name="Mol. Plant Microbe Interact.">
        <title>Genome, transcriptome, and functional analyses of Penicillium expansum provide new insights into secondary metabolism and pathogenicity.</title>
        <authorList>
            <person name="Ballester A.R."/>
            <person name="Marcet-Houben M."/>
            <person name="Levin E."/>
            <person name="Sela N."/>
            <person name="Selma-Lazaro C."/>
            <person name="Carmona L."/>
            <person name="Wisniewski M."/>
            <person name="Droby S."/>
            <person name="Gonzalez-Candelas L."/>
            <person name="Gabaldon T."/>
        </authorList>
    </citation>
    <scope>NUCLEOTIDE SEQUENCE [LARGE SCALE GENOMIC DNA]</scope>
    <source>
        <strain evidence="7 8">MD-8</strain>
    </source>
</reference>
<evidence type="ECO:0000256" key="1">
    <source>
        <dbReference type="ARBA" id="ARBA00004141"/>
    </source>
</evidence>
<feature type="transmembrane region" description="Helical" evidence="6">
    <location>
        <begin position="108"/>
        <end position="127"/>
    </location>
</feature>
<keyword evidence="3 6" id="KW-0812">Transmembrane</keyword>
<feature type="transmembrane region" description="Helical" evidence="6">
    <location>
        <begin position="165"/>
        <end position="184"/>
    </location>
</feature>
<feature type="transmembrane region" description="Helical" evidence="6">
    <location>
        <begin position="139"/>
        <end position="156"/>
    </location>
</feature>
<dbReference type="AlphaFoldDB" id="A0A0A2JMP8"/>
<keyword evidence="2" id="KW-0813">Transport</keyword>
<evidence type="ECO:0000256" key="3">
    <source>
        <dbReference type="ARBA" id="ARBA00022692"/>
    </source>
</evidence>
<evidence type="ECO:0000313" key="8">
    <source>
        <dbReference type="Proteomes" id="UP000030143"/>
    </source>
</evidence>
<keyword evidence="4 6" id="KW-1133">Transmembrane helix</keyword>
<dbReference type="GO" id="GO:0016020">
    <property type="term" value="C:membrane"/>
    <property type="evidence" value="ECO:0007669"/>
    <property type="project" value="UniProtKB-SubCell"/>
</dbReference>
<comment type="caution">
    <text evidence="7">The sequence shown here is derived from an EMBL/GenBank/DDBJ whole genome shotgun (WGS) entry which is preliminary data.</text>
</comment>